<sequence length="271" mass="29180">MNDFMAAIAGESERFLEAIQVADPGAQVPTCPDWTTDDLLWHLTEVHSFWAEILRSGARTDDDVEAVEAAKPGRPQDRGAAMALFREQTAALLAQLAERDDGAPAWFWLETAQNVGSTRRMQAHEATMHRVDAELTAGLASAPIDPDLAADGIVHAITVMWAWWSTLPGFEFHPVGGDVTLAASDLDQAWQVQPGRWRGVGQSGKEYDEPGVTLADPSGADTTGTSPAAGSVTGTAEELMRWLWGRGPEPHLDGDPETLDALRSAQQAGMQ</sequence>
<dbReference type="Pfam" id="PF11716">
    <property type="entry name" value="MDMPI_N"/>
    <property type="match status" value="1"/>
</dbReference>
<evidence type="ECO:0000259" key="2">
    <source>
        <dbReference type="Pfam" id="PF11716"/>
    </source>
</evidence>
<evidence type="ECO:0000313" key="3">
    <source>
        <dbReference type="EMBL" id="USQ77607.1"/>
    </source>
</evidence>
<dbReference type="GO" id="GO:0016853">
    <property type="term" value="F:isomerase activity"/>
    <property type="evidence" value="ECO:0007669"/>
    <property type="project" value="UniProtKB-KW"/>
</dbReference>
<keyword evidence="3" id="KW-0413">Isomerase</keyword>
<evidence type="ECO:0000313" key="4">
    <source>
        <dbReference type="Proteomes" id="UP001056535"/>
    </source>
</evidence>
<dbReference type="SUPFAM" id="SSF109854">
    <property type="entry name" value="DinB/YfiT-like putative metalloenzymes"/>
    <property type="match status" value="1"/>
</dbReference>
<reference evidence="3" key="1">
    <citation type="submission" date="2022-06" db="EMBL/GenBank/DDBJ databases">
        <title>Ornithinimicrobium JY.X270.</title>
        <authorList>
            <person name="Huang Y."/>
        </authorList>
    </citation>
    <scope>NUCLEOTIDE SEQUENCE</scope>
    <source>
        <strain evidence="3">JY.X270</strain>
    </source>
</reference>
<dbReference type="PANTHER" id="PTHR40758:SF1">
    <property type="entry name" value="CONSERVED PROTEIN"/>
    <property type="match status" value="1"/>
</dbReference>
<evidence type="ECO:0000256" key="1">
    <source>
        <dbReference type="SAM" id="MobiDB-lite"/>
    </source>
</evidence>
<feature type="domain" description="Mycothiol-dependent maleylpyruvate isomerase metal-binding" evidence="2">
    <location>
        <begin position="6"/>
        <end position="133"/>
    </location>
</feature>
<protein>
    <submittedName>
        <fullName evidence="3">Maleylpyruvate isomerase family mycothiol-dependent enzyme</fullName>
    </submittedName>
</protein>
<dbReference type="EMBL" id="CP099490">
    <property type="protein sequence ID" value="USQ77607.1"/>
    <property type="molecule type" value="Genomic_DNA"/>
</dbReference>
<organism evidence="3 4">
    <name type="scientific">Ornithinimicrobium cryptoxanthini</name>
    <dbReference type="NCBI Taxonomy" id="2934161"/>
    <lineage>
        <taxon>Bacteria</taxon>
        <taxon>Bacillati</taxon>
        <taxon>Actinomycetota</taxon>
        <taxon>Actinomycetes</taxon>
        <taxon>Micrococcales</taxon>
        <taxon>Ornithinimicrobiaceae</taxon>
        <taxon>Ornithinimicrobium</taxon>
    </lineage>
</organism>
<feature type="region of interest" description="Disordered" evidence="1">
    <location>
        <begin position="197"/>
        <end position="233"/>
    </location>
</feature>
<dbReference type="RefSeq" id="WP_252622923.1">
    <property type="nucleotide sequence ID" value="NZ_CP099490.1"/>
</dbReference>
<gene>
    <name evidence="3" type="ORF">NF557_06805</name>
</gene>
<proteinExistence type="predicted"/>
<name>A0ABY4YN74_9MICO</name>
<dbReference type="InterPro" id="IPR024344">
    <property type="entry name" value="MDMPI_metal-binding"/>
</dbReference>
<keyword evidence="4" id="KW-1185">Reference proteome</keyword>
<feature type="compositionally biased region" description="Polar residues" evidence="1">
    <location>
        <begin position="220"/>
        <end position="233"/>
    </location>
</feature>
<dbReference type="InterPro" id="IPR034660">
    <property type="entry name" value="DinB/YfiT-like"/>
</dbReference>
<dbReference type="InterPro" id="IPR017517">
    <property type="entry name" value="Maleyloyr_isom"/>
</dbReference>
<dbReference type="PANTHER" id="PTHR40758">
    <property type="entry name" value="CONSERVED PROTEIN"/>
    <property type="match status" value="1"/>
</dbReference>
<dbReference type="Proteomes" id="UP001056535">
    <property type="component" value="Chromosome"/>
</dbReference>
<accession>A0ABY4YN74</accession>
<dbReference type="NCBIfam" id="TIGR03083">
    <property type="entry name" value="maleylpyruvate isomerase family mycothiol-dependent enzyme"/>
    <property type="match status" value="1"/>
</dbReference>